<reference evidence="1" key="1">
    <citation type="submission" date="2020-11" db="EMBL/GenBank/DDBJ databases">
        <authorList>
            <consortium name="DOE Joint Genome Institute"/>
            <person name="Ahrendt S."/>
            <person name="Riley R."/>
            <person name="Andreopoulos W."/>
            <person name="Labutti K."/>
            <person name="Pangilinan J."/>
            <person name="Ruiz-Duenas F.J."/>
            <person name="Barrasa J.M."/>
            <person name="Sanchez-Garcia M."/>
            <person name="Camarero S."/>
            <person name="Miyauchi S."/>
            <person name="Serrano A."/>
            <person name="Linde D."/>
            <person name="Babiker R."/>
            <person name="Drula E."/>
            <person name="Ayuso-Fernandez I."/>
            <person name="Pacheco R."/>
            <person name="Padilla G."/>
            <person name="Ferreira P."/>
            <person name="Barriuso J."/>
            <person name="Kellner H."/>
            <person name="Castanera R."/>
            <person name="Alfaro M."/>
            <person name="Ramirez L."/>
            <person name="Pisabarro A.G."/>
            <person name="Kuo A."/>
            <person name="Tritt A."/>
            <person name="Lipzen A."/>
            <person name="He G."/>
            <person name="Yan M."/>
            <person name="Ng V."/>
            <person name="Cullen D."/>
            <person name="Martin F."/>
            <person name="Rosso M.-N."/>
            <person name="Henrissat B."/>
            <person name="Hibbett D."/>
            <person name="Martinez A.T."/>
            <person name="Grigoriev I.V."/>
        </authorList>
    </citation>
    <scope>NUCLEOTIDE SEQUENCE</scope>
    <source>
        <strain evidence="1">AH 40177</strain>
    </source>
</reference>
<sequence length="207" mass="23060">MATPIAVNRDTPRKGRDLSSRAATKIRFFGARGLIYHNEHDDDPPKPGTIHTVLYSGSVTLEAGVLTHFNFTTMISEADMGEMRTKAIQLMLQAFPGLNGGIRRSYKQSTEPAVSGETIKFTFKVSWSERRLEKKYDGYMKHPFHVPAEKPWPGIWAGKDTAKLGGRLYNLQKDMIFPTRNAEKMRVGTFEEAGLADELRAALAGAS</sequence>
<evidence type="ECO:0000313" key="1">
    <source>
        <dbReference type="EMBL" id="KAF9069327.1"/>
    </source>
</evidence>
<evidence type="ECO:0000313" key="2">
    <source>
        <dbReference type="Proteomes" id="UP000772434"/>
    </source>
</evidence>
<name>A0A9P5PVL3_9AGAR</name>
<keyword evidence="2" id="KW-1185">Reference proteome</keyword>
<dbReference type="AlphaFoldDB" id="A0A9P5PVL3"/>
<accession>A0A9P5PVL3</accession>
<proteinExistence type="predicted"/>
<dbReference type="EMBL" id="JADNRY010000052">
    <property type="protein sequence ID" value="KAF9069327.1"/>
    <property type="molecule type" value="Genomic_DNA"/>
</dbReference>
<protein>
    <submittedName>
        <fullName evidence="1">Uncharacterized protein</fullName>
    </submittedName>
</protein>
<dbReference type="Proteomes" id="UP000772434">
    <property type="component" value="Unassembled WGS sequence"/>
</dbReference>
<gene>
    <name evidence="1" type="ORF">BDP27DRAFT_730610</name>
</gene>
<comment type="caution">
    <text evidence="1">The sequence shown here is derived from an EMBL/GenBank/DDBJ whole genome shotgun (WGS) entry which is preliminary data.</text>
</comment>
<organism evidence="1 2">
    <name type="scientific">Rhodocollybia butyracea</name>
    <dbReference type="NCBI Taxonomy" id="206335"/>
    <lineage>
        <taxon>Eukaryota</taxon>
        <taxon>Fungi</taxon>
        <taxon>Dikarya</taxon>
        <taxon>Basidiomycota</taxon>
        <taxon>Agaricomycotina</taxon>
        <taxon>Agaricomycetes</taxon>
        <taxon>Agaricomycetidae</taxon>
        <taxon>Agaricales</taxon>
        <taxon>Marasmiineae</taxon>
        <taxon>Omphalotaceae</taxon>
        <taxon>Rhodocollybia</taxon>
    </lineage>
</organism>